<organism evidence="2 3">
    <name type="scientific">Octadecabacter arcticus 238</name>
    <dbReference type="NCBI Taxonomy" id="391616"/>
    <lineage>
        <taxon>Bacteria</taxon>
        <taxon>Pseudomonadati</taxon>
        <taxon>Pseudomonadota</taxon>
        <taxon>Alphaproteobacteria</taxon>
        <taxon>Rhodobacterales</taxon>
        <taxon>Roseobacteraceae</taxon>
        <taxon>Octadecabacter</taxon>
    </lineage>
</organism>
<evidence type="ECO:0000313" key="2">
    <source>
        <dbReference type="EMBL" id="AGI72034.1"/>
    </source>
</evidence>
<keyword evidence="1" id="KW-0812">Transmembrane</keyword>
<proteinExistence type="predicted"/>
<dbReference type="HOGENOM" id="CLU_1823394_0_0_5"/>
<dbReference type="Proteomes" id="UP000004688">
    <property type="component" value="Chromosome"/>
</dbReference>
<keyword evidence="3" id="KW-1185">Reference proteome</keyword>
<evidence type="ECO:0000313" key="3">
    <source>
        <dbReference type="Proteomes" id="UP000004688"/>
    </source>
</evidence>
<reference evidence="2 3" key="1">
    <citation type="journal article" date="2013" name="PLoS ONE">
        <title>Poles Apart: Arctic and Antarctic Octadecabacter strains Share High Genome Plasticity and a New Type of Xanthorhodopsin.</title>
        <authorList>
            <person name="Vollmers J."/>
            <person name="Voget S."/>
            <person name="Dietrich S."/>
            <person name="Gollnow K."/>
            <person name="Smits M."/>
            <person name="Meyer K."/>
            <person name="Brinkhoff T."/>
            <person name="Simon M."/>
            <person name="Daniel R."/>
        </authorList>
    </citation>
    <scope>NUCLEOTIDE SEQUENCE [LARGE SCALE GENOMIC DNA]</scope>
    <source>
        <strain evidence="2 3">238</strain>
    </source>
</reference>
<keyword evidence="1" id="KW-0472">Membrane</keyword>
<accession>M9RHI8</accession>
<dbReference type="AlphaFoldDB" id="M9RHI8"/>
<keyword evidence="1" id="KW-1133">Transmembrane helix</keyword>
<gene>
    <name evidence="2" type="ORF">OA238_c19290</name>
</gene>
<dbReference type="EMBL" id="CP003742">
    <property type="protein sequence ID" value="AGI72034.1"/>
    <property type="molecule type" value="Genomic_DNA"/>
</dbReference>
<dbReference type="OrthoDB" id="7858669at2"/>
<evidence type="ECO:0000256" key="1">
    <source>
        <dbReference type="SAM" id="Phobius"/>
    </source>
</evidence>
<sequence length="141" mass="15152">MNRSTMLPIIMVVVIILLAIIAMASGRSDAPDVAGDDTYPHYVCTINNYCEGDTCSREPLSFVIYLRHADGLPRLELRGFSPRATLTEIPDGLVFESTGGEVSGTLTVFEDRGIDLTATAGNGSSLVEHFASGSCDRRITP</sequence>
<dbReference type="KEGG" id="oar:OA238_c19290"/>
<dbReference type="RefSeq" id="WP_015495161.1">
    <property type="nucleotide sequence ID" value="NC_020908.1"/>
</dbReference>
<protein>
    <submittedName>
        <fullName evidence="2">Uncharacterized protein</fullName>
    </submittedName>
</protein>
<dbReference type="STRING" id="391616.OA238_c19290"/>
<name>M9RHI8_9RHOB</name>
<feature type="transmembrane region" description="Helical" evidence="1">
    <location>
        <begin position="6"/>
        <end position="24"/>
    </location>
</feature>